<dbReference type="EMBL" id="FOCW01000001">
    <property type="protein sequence ID" value="SEN03811.1"/>
    <property type="molecule type" value="Genomic_DNA"/>
</dbReference>
<dbReference type="Gene3D" id="3.40.50.2020">
    <property type="match status" value="1"/>
</dbReference>
<protein>
    <submittedName>
        <fullName evidence="2">Pyrimidine operon attenuation protein / uracil phosphoribosyltransferase</fullName>
    </submittedName>
</protein>
<dbReference type="Proteomes" id="UP000199531">
    <property type="component" value="Unassembled WGS sequence"/>
</dbReference>
<dbReference type="STRING" id="1121117.SAMN02745977_00235"/>
<keyword evidence="2" id="KW-0328">Glycosyltransferase</keyword>
<name>A0A1H8D8X7_9BURK</name>
<dbReference type="NCBIfam" id="NF003545">
    <property type="entry name" value="PRK05205.1-1"/>
    <property type="match status" value="1"/>
</dbReference>
<dbReference type="OrthoDB" id="9802227at2"/>
<dbReference type="InterPro" id="IPR000836">
    <property type="entry name" value="PRTase_dom"/>
</dbReference>
<evidence type="ECO:0000313" key="3">
    <source>
        <dbReference type="Proteomes" id="UP000199531"/>
    </source>
</evidence>
<accession>A0A1H8D8X7</accession>
<dbReference type="InterPro" id="IPR029057">
    <property type="entry name" value="PRTase-like"/>
</dbReference>
<feature type="domain" description="Phosphoribosyltransferase" evidence="1">
    <location>
        <begin position="22"/>
        <end position="140"/>
    </location>
</feature>
<evidence type="ECO:0000259" key="1">
    <source>
        <dbReference type="Pfam" id="PF00156"/>
    </source>
</evidence>
<gene>
    <name evidence="2" type="ORF">SAMN02745977_00235</name>
</gene>
<proteinExistence type="predicted"/>
<organism evidence="2 3">
    <name type="scientific">Brachymonas denitrificans DSM 15123</name>
    <dbReference type="NCBI Taxonomy" id="1121117"/>
    <lineage>
        <taxon>Bacteria</taxon>
        <taxon>Pseudomonadati</taxon>
        <taxon>Pseudomonadota</taxon>
        <taxon>Betaproteobacteria</taxon>
        <taxon>Burkholderiales</taxon>
        <taxon>Comamonadaceae</taxon>
        <taxon>Brachymonas</taxon>
    </lineage>
</organism>
<dbReference type="RefSeq" id="WP_091812956.1">
    <property type="nucleotide sequence ID" value="NZ_FOCW01000001.1"/>
</dbReference>
<dbReference type="PANTHER" id="PTHR11608">
    <property type="entry name" value="BIFUNCTIONAL PROTEIN PYRR"/>
    <property type="match status" value="1"/>
</dbReference>
<dbReference type="AlphaFoldDB" id="A0A1H8D8X7"/>
<dbReference type="PANTHER" id="PTHR11608:SF0">
    <property type="entry name" value="BIFUNCTIONAL PROTEIN PYRR"/>
    <property type="match status" value="1"/>
</dbReference>
<dbReference type="SUPFAM" id="SSF53271">
    <property type="entry name" value="PRTase-like"/>
    <property type="match status" value="1"/>
</dbReference>
<dbReference type="InterPro" id="IPR050137">
    <property type="entry name" value="PyrR_bifunctional"/>
</dbReference>
<dbReference type="GO" id="GO:0016757">
    <property type="term" value="F:glycosyltransferase activity"/>
    <property type="evidence" value="ECO:0007669"/>
    <property type="project" value="UniProtKB-KW"/>
</dbReference>
<dbReference type="Pfam" id="PF00156">
    <property type="entry name" value="Pribosyltran"/>
    <property type="match status" value="1"/>
</dbReference>
<keyword evidence="2" id="KW-0808">Transferase</keyword>
<keyword evidence="3" id="KW-1185">Reference proteome</keyword>
<sequence>MTDSTPATGALMLDAEALYQTLARQIERIRTPETQFAGITSGGAWLAQRLQQDWGLGPVGTISTAMHRDDFAKRGLAVTAQTQMPFEVDGAHIIVLDDVLYTGRTVRAALNEIFDYGRPASVKLAVLVDRGGRQLPVEADIAAARLQLAAGQSLALARAEDGSFSFRLKPSK</sequence>
<evidence type="ECO:0000313" key="2">
    <source>
        <dbReference type="EMBL" id="SEN03811.1"/>
    </source>
</evidence>
<dbReference type="CDD" id="cd06223">
    <property type="entry name" value="PRTases_typeI"/>
    <property type="match status" value="1"/>
</dbReference>
<reference evidence="2 3" key="1">
    <citation type="submission" date="2016-10" db="EMBL/GenBank/DDBJ databases">
        <authorList>
            <person name="de Groot N.N."/>
        </authorList>
    </citation>
    <scope>NUCLEOTIDE SEQUENCE [LARGE SCALE GENOMIC DNA]</scope>
    <source>
        <strain evidence="2 3">DSM 15123</strain>
    </source>
</reference>